<dbReference type="EMBL" id="SJPJ01000001">
    <property type="protein sequence ID" value="TWT84891.1"/>
    <property type="molecule type" value="Genomic_DNA"/>
</dbReference>
<comment type="caution">
    <text evidence="1">The sequence shown here is derived from an EMBL/GenBank/DDBJ whole genome shotgun (WGS) entry which is preliminary data.</text>
</comment>
<keyword evidence="2" id="KW-1185">Reference proteome</keyword>
<organism evidence="1 2">
    <name type="scientific">Novipirellula herctigrandis</name>
    <dbReference type="NCBI Taxonomy" id="2527986"/>
    <lineage>
        <taxon>Bacteria</taxon>
        <taxon>Pseudomonadati</taxon>
        <taxon>Planctomycetota</taxon>
        <taxon>Planctomycetia</taxon>
        <taxon>Pirellulales</taxon>
        <taxon>Pirellulaceae</taxon>
        <taxon>Novipirellula</taxon>
    </lineage>
</organism>
<dbReference type="AlphaFoldDB" id="A0A5C5ZDI5"/>
<evidence type="ECO:0000313" key="2">
    <source>
        <dbReference type="Proteomes" id="UP000315010"/>
    </source>
</evidence>
<name>A0A5C5ZDI5_9BACT</name>
<reference evidence="1 2" key="1">
    <citation type="submission" date="2019-02" db="EMBL/GenBank/DDBJ databases">
        <title>Deep-cultivation of Planctomycetes and their phenomic and genomic characterization uncovers novel biology.</title>
        <authorList>
            <person name="Wiegand S."/>
            <person name="Jogler M."/>
            <person name="Boedeker C."/>
            <person name="Pinto D."/>
            <person name="Vollmers J."/>
            <person name="Rivas-Marin E."/>
            <person name="Kohn T."/>
            <person name="Peeters S.H."/>
            <person name="Heuer A."/>
            <person name="Rast P."/>
            <person name="Oberbeckmann S."/>
            <person name="Bunk B."/>
            <person name="Jeske O."/>
            <person name="Meyerdierks A."/>
            <person name="Storesund J.E."/>
            <person name="Kallscheuer N."/>
            <person name="Luecker S."/>
            <person name="Lage O.M."/>
            <person name="Pohl T."/>
            <person name="Merkel B.J."/>
            <person name="Hornburger P."/>
            <person name="Mueller R.-W."/>
            <person name="Bruemmer F."/>
            <person name="Labrenz M."/>
            <person name="Spormann A.M."/>
            <person name="Op Den Camp H."/>
            <person name="Overmann J."/>
            <person name="Amann R."/>
            <person name="Jetten M.S.M."/>
            <person name="Mascher T."/>
            <person name="Medema M.H."/>
            <person name="Devos D.P."/>
            <person name="Kaster A.-K."/>
            <person name="Ovreas L."/>
            <person name="Rohde M."/>
            <person name="Galperin M.Y."/>
            <person name="Jogler C."/>
        </authorList>
    </citation>
    <scope>NUCLEOTIDE SEQUENCE [LARGE SCALE GENOMIC DNA]</scope>
    <source>
        <strain evidence="1 2">CA13</strain>
    </source>
</reference>
<gene>
    <name evidence="1" type="ORF">CA13_63720</name>
</gene>
<proteinExistence type="predicted"/>
<dbReference type="Proteomes" id="UP000315010">
    <property type="component" value="Unassembled WGS sequence"/>
</dbReference>
<evidence type="ECO:0000313" key="1">
    <source>
        <dbReference type="EMBL" id="TWT84891.1"/>
    </source>
</evidence>
<protein>
    <submittedName>
        <fullName evidence="1">Uncharacterized protein</fullName>
    </submittedName>
</protein>
<sequence>MGRLPRLVPRFNNPIGEKELRVSRVWPNSVVKLETKAKPIRLPPDSSCCKLSVRVCYSQWCPVEPRIKAVLPILDSPNRPNELENHPHLSPS</sequence>
<accession>A0A5C5ZDI5</accession>